<accession>A0A8S1UGG7</accession>
<gene>
    <name evidence="4" type="ORF">PPENT_87.1.T0380278</name>
</gene>
<name>A0A8S1UGG7_9CILI</name>
<keyword evidence="5" id="KW-1185">Reference proteome</keyword>
<keyword evidence="1" id="KW-0880">Kelch repeat</keyword>
<organism evidence="4 5">
    <name type="scientific">Paramecium pentaurelia</name>
    <dbReference type="NCBI Taxonomy" id="43138"/>
    <lineage>
        <taxon>Eukaryota</taxon>
        <taxon>Sar</taxon>
        <taxon>Alveolata</taxon>
        <taxon>Ciliophora</taxon>
        <taxon>Intramacronucleata</taxon>
        <taxon>Oligohymenophorea</taxon>
        <taxon>Peniculida</taxon>
        <taxon>Parameciidae</taxon>
        <taxon>Paramecium</taxon>
    </lineage>
</organism>
<keyword evidence="2" id="KW-0677">Repeat</keyword>
<dbReference type="Proteomes" id="UP000689195">
    <property type="component" value="Unassembled WGS sequence"/>
</dbReference>
<dbReference type="OrthoDB" id="313282at2759"/>
<sequence length="664" mass="77195">MDSQKRKHLIIQYSLKLKELKEGKDNFEQKGQRAHQKSRFLKTESSISIIKQPQQMQIPPVDDIISKGECKLIFLQTLSDDTGFRTFNEMMRTNSSWLTQADKLVNTLSSPLQLKNRLQFNHSQALKFKNRIEQKWGMTVKEVSDSIIQKQEQKDQYKIKLVHLKINHSDIDDIVQQHEEYSSPSLSQEIITTNLKFFWFHISISNWKPPIREGCTVTYIQNLNKCIMYGGIGNDLFKNFVTLNTQTWVWKDIGTGVGDVPLEGRFGHTATLYKQQLIIYGGEKKYNNAMKMRECYGDIRLFTQSDKTWIQLKPYGDIVEGRRNHCAEVVGKYFIVYGGINSYGKILTDVAGLNLETCKWTSFQIENQFGLEGVSDATSLAMFKSEVKMENPYFSYEWVKKKGKSFLPITTEGIYIFGGRLQNGEAINDLRIIQFGFKPIKIIKVKTKGQQPLARYSHSMNYFRQTNVIIIYGGRNDSKQGNILNDIFVLQIQQFSWSQVQQIQQLKYGKCRHSSVSIDSKILIFGGYAQHVFANADIQLLELDQNKVSKMIKDNKNNKNKDVVIHSDELINNNTLKVFKTEYYNEAEDPDLKQKKIQENEFQRLCYSNFKSFMPLPQKNHSSLVNEYKNKREQTKLDILKNQVNDLSRRNSRRTTSDFKINDK</sequence>
<feature type="coiled-coil region" evidence="3">
    <location>
        <begin position="10"/>
        <end position="37"/>
    </location>
</feature>
<evidence type="ECO:0000256" key="1">
    <source>
        <dbReference type="ARBA" id="ARBA00022441"/>
    </source>
</evidence>
<dbReference type="PANTHER" id="PTHR46093">
    <property type="entry name" value="ACYL-COA-BINDING DOMAIN-CONTAINING PROTEIN 5"/>
    <property type="match status" value="1"/>
</dbReference>
<evidence type="ECO:0000256" key="2">
    <source>
        <dbReference type="ARBA" id="ARBA00022737"/>
    </source>
</evidence>
<dbReference type="PANTHER" id="PTHR46093:SF18">
    <property type="entry name" value="FIBRONECTIN TYPE-III DOMAIN-CONTAINING PROTEIN"/>
    <property type="match status" value="1"/>
</dbReference>
<dbReference type="Pfam" id="PF24681">
    <property type="entry name" value="Kelch_KLHDC2_KLHL20_DRC7"/>
    <property type="match status" value="2"/>
</dbReference>
<reference evidence="4" key="1">
    <citation type="submission" date="2021-01" db="EMBL/GenBank/DDBJ databases">
        <authorList>
            <consortium name="Genoscope - CEA"/>
            <person name="William W."/>
        </authorList>
    </citation>
    <scope>NUCLEOTIDE SEQUENCE</scope>
</reference>
<keyword evidence="3" id="KW-0175">Coiled coil</keyword>
<evidence type="ECO:0000256" key="3">
    <source>
        <dbReference type="SAM" id="Coils"/>
    </source>
</evidence>
<dbReference type="AlphaFoldDB" id="A0A8S1UGG7"/>
<dbReference type="EMBL" id="CAJJDO010000038">
    <property type="protein sequence ID" value="CAD8162859.1"/>
    <property type="molecule type" value="Genomic_DNA"/>
</dbReference>
<proteinExistence type="predicted"/>
<evidence type="ECO:0008006" key="6">
    <source>
        <dbReference type="Google" id="ProtNLM"/>
    </source>
</evidence>
<comment type="caution">
    <text evidence="4">The sequence shown here is derived from an EMBL/GenBank/DDBJ whole genome shotgun (WGS) entry which is preliminary data.</text>
</comment>
<protein>
    <recommendedName>
        <fullName evidence="6">Kelch motif family protein</fullName>
    </recommendedName>
</protein>
<evidence type="ECO:0000313" key="5">
    <source>
        <dbReference type="Proteomes" id="UP000689195"/>
    </source>
</evidence>
<evidence type="ECO:0000313" key="4">
    <source>
        <dbReference type="EMBL" id="CAD8162859.1"/>
    </source>
</evidence>